<evidence type="ECO:0008006" key="3">
    <source>
        <dbReference type="Google" id="ProtNLM"/>
    </source>
</evidence>
<dbReference type="STRING" id="1552.A7L45_13655"/>
<name>A0A1J0GI26_9CLOT</name>
<dbReference type="AlphaFoldDB" id="A0A1J0GI26"/>
<evidence type="ECO:0000313" key="1">
    <source>
        <dbReference type="EMBL" id="APC41044.1"/>
    </source>
</evidence>
<sequence length="217" mass="24225">MKKVDAIPLLKNGVGDNGILSPSNAKFYSMFDKNLSTSSDARFGENSNFGYIGYKFNAPIVICQYKVVATSYNYSPQSWLFKASNDGVTWVILDTQPYISVANWKEKIGTMTIDLNNINPYLYYAILPTSKSSSYNGAMYINELTMITLATETKYLIQDKDNNVYKVSNGLLTNLGKIPPVGDLVMKEGFEDLAALNNFGSQLLDISKCKIFMCKEK</sequence>
<protein>
    <recommendedName>
        <fullName evidence="3">Discoidin domain-containing protein</fullName>
    </recommendedName>
</protein>
<dbReference type="KEGG" id="ceu:A7L45_13655"/>
<gene>
    <name evidence="1" type="ORF">A7L45_13655</name>
</gene>
<organism evidence="1 2">
    <name type="scientific">Clostridium estertheticum subsp. estertheticum</name>
    <dbReference type="NCBI Taxonomy" id="1552"/>
    <lineage>
        <taxon>Bacteria</taxon>
        <taxon>Bacillati</taxon>
        <taxon>Bacillota</taxon>
        <taxon>Clostridia</taxon>
        <taxon>Eubacteriales</taxon>
        <taxon>Clostridiaceae</taxon>
        <taxon>Clostridium</taxon>
    </lineage>
</organism>
<evidence type="ECO:0000313" key="2">
    <source>
        <dbReference type="Proteomes" id="UP000182569"/>
    </source>
</evidence>
<keyword evidence="2" id="KW-1185">Reference proteome</keyword>
<dbReference type="Proteomes" id="UP000182569">
    <property type="component" value="Chromosome"/>
</dbReference>
<dbReference type="OrthoDB" id="2068062at2"/>
<dbReference type="RefSeq" id="WP_071613338.1">
    <property type="nucleotide sequence ID" value="NZ_CP015756.1"/>
</dbReference>
<proteinExistence type="predicted"/>
<dbReference type="EMBL" id="CP015756">
    <property type="protein sequence ID" value="APC41044.1"/>
    <property type="molecule type" value="Genomic_DNA"/>
</dbReference>
<dbReference type="Gene3D" id="2.60.120.260">
    <property type="entry name" value="Galactose-binding domain-like"/>
    <property type="match status" value="1"/>
</dbReference>
<accession>A0A1J0GI26</accession>
<reference evidence="2" key="1">
    <citation type="journal article" date="2016" name="Front. Microbiol.">
        <title>Complete Genome Sequence of Clostridium estertheticum DSM 8809, a Microbe Identified in Spoiled Vacuum Packed Beef.</title>
        <authorList>
            <person name="Yu Z."/>
            <person name="Gunn L."/>
            <person name="Brennan E."/>
            <person name="Reid R."/>
            <person name="Wall P.G."/>
            <person name="Gaora O.P."/>
            <person name="Hurley D."/>
            <person name="Bolton D."/>
            <person name="Fanning S."/>
        </authorList>
    </citation>
    <scope>NUCLEOTIDE SEQUENCE [LARGE SCALE GENOMIC DNA]</scope>
    <source>
        <strain evidence="2">DSM 8809</strain>
    </source>
</reference>